<dbReference type="OrthoDB" id="5495835at2"/>
<dbReference type="RefSeq" id="WP_091023584.1">
    <property type="nucleotide sequence ID" value="NZ_BKAE01000007.1"/>
</dbReference>
<evidence type="ECO:0000313" key="3">
    <source>
        <dbReference type="Proteomes" id="UP000199004"/>
    </source>
</evidence>
<evidence type="ECO:0008006" key="4">
    <source>
        <dbReference type="Google" id="ProtNLM"/>
    </source>
</evidence>
<dbReference type="InterPro" id="IPR029069">
    <property type="entry name" value="HotDog_dom_sf"/>
</dbReference>
<name>A0A1G9Z711_9ACTN</name>
<proteinExistence type="predicted"/>
<dbReference type="Gene3D" id="3.10.129.10">
    <property type="entry name" value="Hotdog Thioesterase"/>
    <property type="match status" value="1"/>
</dbReference>
<evidence type="ECO:0000256" key="1">
    <source>
        <dbReference type="SAM" id="MobiDB-lite"/>
    </source>
</evidence>
<keyword evidence="3" id="KW-1185">Reference proteome</keyword>
<dbReference type="Proteomes" id="UP000199004">
    <property type="component" value="Unassembled WGS sequence"/>
</dbReference>
<reference evidence="2 3" key="1">
    <citation type="submission" date="2016-10" db="EMBL/GenBank/DDBJ databases">
        <authorList>
            <person name="de Groot N.N."/>
        </authorList>
    </citation>
    <scope>NUCLEOTIDE SEQUENCE [LARGE SCALE GENOMIC DNA]</scope>
    <source>
        <strain evidence="2 3">CGMCC 1.11147</strain>
    </source>
</reference>
<sequence>MSATDELLVPRRFRGPDPSGNGGWTAGALAALLPHDADRCVSWPAVTVALRQPPPLDVPMPVTVSADGAHIASYDGSPVAQARFADHDLEPVAPVGADEARAAEAAYPGLRSHPFPGCFACGTDREAGDGLRIFPGEVTPQGDTVRAAATWTPHPSLAEDWREYRDDVRHASLPVTWAALDCVGAWAGDMADRPMVLGTMTARIDALPVIGEEHVVIGAARGQEGRKTFTASTLYDADGRVVAVAEHVWITVDPAAFA</sequence>
<organism evidence="2 3">
    <name type="scientific">Nocardioides szechwanensis</name>
    <dbReference type="NCBI Taxonomy" id="1005944"/>
    <lineage>
        <taxon>Bacteria</taxon>
        <taxon>Bacillati</taxon>
        <taxon>Actinomycetota</taxon>
        <taxon>Actinomycetes</taxon>
        <taxon>Propionibacteriales</taxon>
        <taxon>Nocardioidaceae</taxon>
        <taxon>Nocardioides</taxon>
    </lineage>
</organism>
<dbReference type="STRING" id="1005944.SAMN05192576_1635"/>
<evidence type="ECO:0000313" key="2">
    <source>
        <dbReference type="EMBL" id="SDN17192.1"/>
    </source>
</evidence>
<accession>A0A1G9Z711</accession>
<protein>
    <recommendedName>
        <fullName evidence="4">Thioesterase-like superfamily protein</fullName>
    </recommendedName>
</protein>
<dbReference type="AlphaFoldDB" id="A0A1G9Z711"/>
<feature type="region of interest" description="Disordered" evidence="1">
    <location>
        <begin position="1"/>
        <end position="21"/>
    </location>
</feature>
<dbReference type="SUPFAM" id="SSF54637">
    <property type="entry name" value="Thioesterase/thiol ester dehydrase-isomerase"/>
    <property type="match status" value="1"/>
</dbReference>
<dbReference type="EMBL" id="FNIC01000002">
    <property type="protein sequence ID" value="SDN17192.1"/>
    <property type="molecule type" value="Genomic_DNA"/>
</dbReference>
<gene>
    <name evidence="2" type="ORF">SAMN05192576_1635</name>
</gene>